<evidence type="ECO:0000313" key="4">
    <source>
        <dbReference type="Proteomes" id="UP000240987"/>
    </source>
</evidence>
<evidence type="ECO:0000256" key="1">
    <source>
        <dbReference type="SAM" id="MobiDB-lite"/>
    </source>
</evidence>
<protein>
    <recommendedName>
        <fullName evidence="5">Lipoprotein</fullName>
    </recommendedName>
</protein>
<evidence type="ECO:0000256" key="2">
    <source>
        <dbReference type="SAM" id="SignalP"/>
    </source>
</evidence>
<comment type="caution">
    <text evidence="3">The sequence shown here is derived from an EMBL/GenBank/DDBJ whole genome shotgun (WGS) entry which is preliminary data.</text>
</comment>
<dbReference type="Proteomes" id="UP000240987">
    <property type="component" value="Unassembled WGS sequence"/>
</dbReference>
<evidence type="ECO:0000313" key="3">
    <source>
        <dbReference type="EMBL" id="PSU49745.1"/>
    </source>
</evidence>
<keyword evidence="4" id="KW-1185">Reference proteome</keyword>
<feature type="chain" id="PRO_5015488123" description="Lipoprotein" evidence="2">
    <location>
        <begin position="30"/>
        <end position="364"/>
    </location>
</feature>
<dbReference type="AlphaFoldDB" id="A0A2T3JL50"/>
<keyword evidence="2" id="KW-0732">Signal</keyword>
<sequence length="364" mass="39665">MTHPRMRTALPIAALIALTGCSTSTPSSSTSGMIDLTPPKEPTQLGSSSTTTANTETVNTSIQTSGKVQAFMMRGMVTLGHESNSIQPCGSTQQYWLTTAISDRSALEKITPNGYQVMYGEMIGFLEPAPEEGFAANYDGRFTVKQINMISAEMSGGCKQQPHTTRAFGNEPGWAAEIKNKQVTLIQMGKERQNQAITSTSSISGKQQYTGKDFSLTLTKAQCNDTMSDALFGWQSTLEWQGKQFKGCATIGATDVTLNWIGEYQSGTQTTQNTGLTTTLVLKPDHSATTTYAYTNGDNSLVETGFWQQANQNTVQVMMTRHQGRRLNGERLFTLNGKTLITTEEVVNGHAYSLGRDGLRLEKQ</sequence>
<proteinExistence type="predicted"/>
<name>A0A2T3JL50_9GAMM</name>
<feature type="region of interest" description="Disordered" evidence="1">
    <location>
        <begin position="26"/>
        <end position="61"/>
    </location>
</feature>
<dbReference type="PROSITE" id="PS51257">
    <property type="entry name" value="PROKAR_LIPOPROTEIN"/>
    <property type="match status" value="1"/>
</dbReference>
<feature type="signal peptide" evidence="2">
    <location>
        <begin position="1"/>
        <end position="29"/>
    </location>
</feature>
<feature type="compositionally biased region" description="Low complexity" evidence="1">
    <location>
        <begin position="47"/>
        <end position="61"/>
    </location>
</feature>
<gene>
    <name evidence="3" type="ORF">C9J12_06415</name>
</gene>
<dbReference type="OrthoDB" id="5348860at2"/>
<reference evidence="3 4" key="1">
    <citation type="submission" date="2018-01" db="EMBL/GenBank/DDBJ databases">
        <title>Whole genome sequencing of Histamine producing bacteria.</title>
        <authorList>
            <person name="Butler K."/>
        </authorList>
    </citation>
    <scope>NUCLEOTIDE SEQUENCE [LARGE SCALE GENOMIC DNA]</scope>
    <source>
        <strain evidence="3 4">JCM 12947</strain>
    </source>
</reference>
<evidence type="ECO:0008006" key="5">
    <source>
        <dbReference type="Google" id="ProtNLM"/>
    </source>
</evidence>
<accession>A0A2T3JL50</accession>
<dbReference type="RefSeq" id="WP_107241966.1">
    <property type="nucleotide sequence ID" value="NZ_PYMJ01000005.1"/>
</dbReference>
<organism evidence="3 4">
    <name type="scientific">Photobacterium frigidiphilum</name>
    <dbReference type="NCBI Taxonomy" id="264736"/>
    <lineage>
        <taxon>Bacteria</taxon>
        <taxon>Pseudomonadati</taxon>
        <taxon>Pseudomonadota</taxon>
        <taxon>Gammaproteobacteria</taxon>
        <taxon>Vibrionales</taxon>
        <taxon>Vibrionaceae</taxon>
        <taxon>Photobacterium</taxon>
    </lineage>
</organism>
<dbReference type="EMBL" id="PYMJ01000005">
    <property type="protein sequence ID" value="PSU49745.1"/>
    <property type="molecule type" value="Genomic_DNA"/>
</dbReference>